<keyword evidence="2" id="KW-1185">Reference proteome</keyword>
<dbReference type="Proteomes" id="UP001377168">
    <property type="component" value="Unassembled WGS sequence"/>
</dbReference>
<evidence type="ECO:0000313" key="1">
    <source>
        <dbReference type="EMBL" id="MEJ8633430.1"/>
    </source>
</evidence>
<proteinExistence type="predicted"/>
<comment type="caution">
    <text evidence="1">The sequence shown here is derived from an EMBL/GenBank/DDBJ whole genome shotgun (WGS) entry which is preliminary data.</text>
</comment>
<accession>A0ACC6PQ50</accession>
<sequence>MALGTTSAALRPHRRSRGAHAVALMLSLLEPAPAAADNPGRATARREDRAPRLFPRPRSVHKRPETVRLPAAVTVVRGASTDAGALAVVEEVLHDAGVRAVGRSDDHAPVRDRFVVHVGGHQENGATADVLSALGVQGAETMAAEGYVLAVGAGRDGRRHIVLSGADPTGTYYAAQTLRRLVRGPKLRGTVIRDWPSLSRRGVVDVSRSSPWSHQRRLADLAWLGGHKVNAYYYAPADAPCRGPEGRSPFPPGELARIAELVGHARAHHVEFGYVLSPGRPGDCALGELTAKAAALRNIGVHSFVVAFDDLGGGRRDGAVGTEPRAMAHAQARLANALSAGCTGHPGAAPVQIAPTAYEGPGQDAYMRRLAQELDPDIAVLWSAGSAVSASRSGRATAREVFGRRVLVRDWDPAGGTPGGLSLGPYAGHGPGLAEEALGLVTVPPPRAPRIALSGFADYAWNDGDYDPERSWSAALDELTGGDEAATDALRAFADIHRTGGTTVRQGGELAAVVSEFRRSGHTAPLRKALRAVHEAPAVLRDRLRDPAFLADTGPWLDAAEACGEAALAALESTTARSTHSHAAAGEPHPSPVPLVEPARSFTEPGSHAAVPVECGPVLAEFVAAALEMTSFRPVPGGTGTEARRPRPGRTGETRPLADGGA</sequence>
<reference evidence="1" key="1">
    <citation type="submission" date="2024-03" db="EMBL/GenBank/DDBJ databases">
        <title>Novel Streptomyces species of biotechnological and ecological value are a feature of Machair soil.</title>
        <authorList>
            <person name="Prole J.R."/>
            <person name="Goodfellow M."/>
            <person name="Allenby N."/>
            <person name="Ward A.C."/>
        </authorList>
    </citation>
    <scope>NUCLEOTIDE SEQUENCE</scope>
    <source>
        <strain evidence="1">MS2.AVA.5</strain>
    </source>
</reference>
<protein>
    <submittedName>
        <fullName evidence="1">Beta-N-acetylglucosaminidase domain-containing protein</fullName>
    </submittedName>
</protein>
<gene>
    <name evidence="1" type="ORF">WKI67_08475</name>
</gene>
<name>A0ACC6PQ50_9ACTN</name>
<organism evidence="1 2">
    <name type="scientific">Streptomyces achmelvichensis</name>
    <dbReference type="NCBI Taxonomy" id="3134111"/>
    <lineage>
        <taxon>Bacteria</taxon>
        <taxon>Bacillati</taxon>
        <taxon>Actinomycetota</taxon>
        <taxon>Actinomycetes</taxon>
        <taxon>Kitasatosporales</taxon>
        <taxon>Streptomycetaceae</taxon>
        <taxon>Streptomyces</taxon>
    </lineage>
</organism>
<dbReference type="EMBL" id="JBBKAJ010000022">
    <property type="protein sequence ID" value="MEJ8633430.1"/>
    <property type="molecule type" value="Genomic_DNA"/>
</dbReference>
<evidence type="ECO:0000313" key="2">
    <source>
        <dbReference type="Proteomes" id="UP001377168"/>
    </source>
</evidence>